<evidence type="ECO:0000256" key="1">
    <source>
        <dbReference type="SAM" id="MobiDB-lite"/>
    </source>
</evidence>
<dbReference type="Pfam" id="PF12705">
    <property type="entry name" value="PDDEXK_1"/>
    <property type="match status" value="1"/>
</dbReference>
<dbReference type="AlphaFoldDB" id="A0A1F6GCF4"/>
<feature type="domain" description="PD-(D/E)XK endonuclease-like" evidence="2">
    <location>
        <begin position="112"/>
        <end position="271"/>
    </location>
</feature>
<dbReference type="InterPro" id="IPR038726">
    <property type="entry name" value="PDDEXK_AddAB-type"/>
</dbReference>
<evidence type="ECO:0000313" key="4">
    <source>
        <dbReference type="Proteomes" id="UP000178149"/>
    </source>
</evidence>
<dbReference type="Gene3D" id="3.90.320.10">
    <property type="match status" value="1"/>
</dbReference>
<dbReference type="InterPro" id="IPR011604">
    <property type="entry name" value="PDDEXK-like_dom_sf"/>
</dbReference>
<dbReference type="SUPFAM" id="SSF52980">
    <property type="entry name" value="Restriction endonuclease-like"/>
    <property type="match status" value="1"/>
</dbReference>
<evidence type="ECO:0000313" key="3">
    <source>
        <dbReference type="EMBL" id="OGG95791.1"/>
    </source>
</evidence>
<organism evidence="3 4">
    <name type="scientific">Candidatus Kuenenbacteria bacterium RBG_16_41_7</name>
    <dbReference type="NCBI Taxonomy" id="1798560"/>
    <lineage>
        <taxon>Bacteria</taxon>
        <taxon>Candidatus Kueneniibacteriota</taxon>
    </lineage>
</organism>
<dbReference type="EMBL" id="MFMV01000028">
    <property type="protein sequence ID" value="OGG95791.1"/>
    <property type="molecule type" value="Genomic_DNA"/>
</dbReference>
<protein>
    <recommendedName>
        <fullName evidence="2">PD-(D/E)XK endonuclease-like domain-containing protein</fullName>
    </recommendedName>
</protein>
<gene>
    <name evidence="3" type="ORF">A2V95_03615</name>
</gene>
<name>A0A1F6GCF4_9BACT</name>
<comment type="caution">
    <text evidence="3">The sequence shown here is derived from an EMBL/GenBank/DDBJ whole genome shotgun (WGS) entry which is preliminary data.</text>
</comment>
<accession>A0A1F6GCF4</accession>
<dbReference type="InterPro" id="IPR011335">
    <property type="entry name" value="Restrct_endonuc-II-like"/>
</dbReference>
<reference evidence="3 4" key="1">
    <citation type="journal article" date="2016" name="Nat. Commun.">
        <title>Thousands of microbial genomes shed light on interconnected biogeochemical processes in an aquifer system.</title>
        <authorList>
            <person name="Anantharaman K."/>
            <person name="Brown C.T."/>
            <person name="Hug L.A."/>
            <person name="Sharon I."/>
            <person name="Castelle C.J."/>
            <person name="Probst A.J."/>
            <person name="Thomas B.C."/>
            <person name="Singh A."/>
            <person name="Wilkins M.J."/>
            <person name="Karaoz U."/>
            <person name="Brodie E.L."/>
            <person name="Williams K.H."/>
            <person name="Hubbard S.S."/>
            <person name="Banfield J.F."/>
        </authorList>
    </citation>
    <scope>NUCLEOTIDE SEQUENCE [LARGE SCALE GENOMIC DNA]</scope>
</reference>
<proteinExistence type="predicted"/>
<evidence type="ECO:0000259" key="2">
    <source>
        <dbReference type="Pfam" id="PF12705"/>
    </source>
</evidence>
<feature type="region of interest" description="Disordered" evidence="1">
    <location>
        <begin position="155"/>
        <end position="179"/>
    </location>
</feature>
<sequence length="303" mass="35646">MREFGLKLYKPEEVIVSATLAHRQLYRFRYHRAKTRLIIEEDFKNRDFGPLKEFLELVPMECPHQYFQEGLRASEAPIFFSKKEMIVRAKENYATKLAKFVLESVGANKDRHDALQRFMLANDSVTVATEVPVYLRREDLAHMQTQLGFELYHKNTESTKTQKHKNTESTENIKAQKQKNKEDKSLELINIDELPKLITGHIDILQIRNGSAHILDYKPNAAHERPLEQLTLYALALSRLTGLRVYHFKCAWFDEKDYFEFYPLHMVYKKTKGRRKKITTKEGVYNINERADKIQNLRPVGNV</sequence>
<dbReference type="Proteomes" id="UP000178149">
    <property type="component" value="Unassembled WGS sequence"/>
</dbReference>